<dbReference type="Proteomes" id="UP000178700">
    <property type="component" value="Unassembled WGS sequence"/>
</dbReference>
<evidence type="ECO:0000313" key="1">
    <source>
        <dbReference type="EMBL" id="OGI63935.1"/>
    </source>
</evidence>
<sequence>MAFSKTFPRTVPGTTYPLWEEVFLTVEEEKRCEEQCCEENFQIMNMCLAEAKIVAIKHGVNTDDNVARIAIALFEKRASHVVFWKESRAKEKFDLKK</sequence>
<dbReference type="EMBL" id="MFTJ01000062">
    <property type="protein sequence ID" value="OGI63935.1"/>
    <property type="molecule type" value="Genomic_DNA"/>
</dbReference>
<evidence type="ECO:0000313" key="2">
    <source>
        <dbReference type="Proteomes" id="UP000178700"/>
    </source>
</evidence>
<organism evidence="1 2">
    <name type="scientific">Candidatus Nomurabacteria bacterium RIFCSPHIGHO2_01_FULL_39_10</name>
    <dbReference type="NCBI Taxonomy" id="1801733"/>
    <lineage>
        <taxon>Bacteria</taxon>
        <taxon>Candidatus Nomuraibacteriota</taxon>
    </lineage>
</organism>
<comment type="caution">
    <text evidence="1">The sequence shown here is derived from an EMBL/GenBank/DDBJ whole genome shotgun (WGS) entry which is preliminary data.</text>
</comment>
<proteinExistence type="predicted"/>
<dbReference type="AlphaFoldDB" id="A0A1F6V2T0"/>
<gene>
    <name evidence="1" type="ORF">A2642_00185</name>
</gene>
<reference evidence="1 2" key="1">
    <citation type="journal article" date="2016" name="Nat. Commun.">
        <title>Thousands of microbial genomes shed light on interconnected biogeochemical processes in an aquifer system.</title>
        <authorList>
            <person name="Anantharaman K."/>
            <person name="Brown C.T."/>
            <person name="Hug L.A."/>
            <person name="Sharon I."/>
            <person name="Castelle C.J."/>
            <person name="Probst A.J."/>
            <person name="Thomas B.C."/>
            <person name="Singh A."/>
            <person name="Wilkins M.J."/>
            <person name="Karaoz U."/>
            <person name="Brodie E.L."/>
            <person name="Williams K.H."/>
            <person name="Hubbard S.S."/>
            <person name="Banfield J.F."/>
        </authorList>
    </citation>
    <scope>NUCLEOTIDE SEQUENCE [LARGE SCALE GENOMIC DNA]</scope>
</reference>
<protein>
    <submittedName>
        <fullName evidence="1">Uncharacterized protein</fullName>
    </submittedName>
</protein>
<accession>A0A1F6V2T0</accession>
<name>A0A1F6V2T0_9BACT</name>